<name>A0A0G2J4J0_9EURO</name>
<feature type="region of interest" description="Disordered" evidence="1">
    <location>
        <begin position="1"/>
        <end position="62"/>
    </location>
</feature>
<protein>
    <submittedName>
        <fullName evidence="2">Uncharacterized protein</fullName>
    </submittedName>
</protein>
<dbReference type="VEuPathDB" id="FungiDB:EMCG_08394"/>
<sequence length="62" mass="6475">MADSAGREAMEPLGLERTTTDSCWRDQSSTAQGFSGLSGGSMLPVRSQEVDHDSIMEAAGGV</sequence>
<dbReference type="AlphaFoldDB" id="A0A0G2J4J0"/>
<feature type="compositionally biased region" description="Polar residues" evidence="1">
    <location>
        <begin position="20"/>
        <end position="35"/>
    </location>
</feature>
<feature type="compositionally biased region" description="Basic and acidic residues" evidence="1">
    <location>
        <begin position="1"/>
        <end position="10"/>
    </location>
</feature>
<proteinExistence type="predicted"/>
<gene>
    <name evidence="2" type="ORF">EMCG_08394</name>
</gene>
<comment type="caution">
    <text evidence="2">The sequence shown here is derived from an EMBL/GenBank/DDBJ whole genome shotgun (WGS) entry which is preliminary data.</text>
</comment>
<evidence type="ECO:0000256" key="1">
    <source>
        <dbReference type="SAM" id="MobiDB-lite"/>
    </source>
</evidence>
<dbReference type="Proteomes" id="UP000034164">
    <property type="component" value="Unassembled WGS sequence"/>
</dbReference>
<accession>A0A0G2J4J0</accession>
<dbReference type="EMBL" id="LCZI01000568">
    <property type="protein sequence ID" value="KKZ65889.1"/>
    <property type="molecule type" value="Genomic_DNA"/>
</dbReference>
<evidence type="ECO:0000313" key="3">
    <source>
        <dbReference type="Proteomes" id="UP000034164"/>
    </source>
</evidence>
<reference evidence="3" key="1">
    <citation type="journal article" date="2015" name="PLoS Genet.">
        <title>The dynamic genome and transcriptome of the human fungal pathogen Blastomyces and close relative Emmonsia.</title>
        <authorList>
            <person name="Munoz J.F."/>
            <person name="Gauthier G.M."/>
            <person name="Desjardins C.A."/>
            <person name="Gallo J.E."/>
            <person name="Holder J."/>
            <person name="Sullivan T.D."/>
            <person name="Marty A.J."/>
            <person name="Carmen J.C."/>
            <person name="Chen Z."/>
            <person name="Ding L."/>
            <person name="Gujja S."/>
            <person name="Magrini V."/>
            <person name="Misas E."/>
            <person name="Mitreva M."/>
            <person name="Priest M."/>
            <person name="Saif S."/>
            <person name="Whiston E.A."/>
            <person name="Young S."/>
            <person name="Zeng Q."/>
            <person name="Goldman W.E."/>
            <person name="Mardis E.R."/>
            <person name="Taylor J.W."/>
            <person name="McEwen J.G."/>
            <person name="Clay O.K."/>
            <person name="Klein B.S."/>
            <person name="Cuomo C.A."/>
        </authorList>
    </citation>
    <scope>NUCLEOTIDE SEQUENCE [LARGE SCALE GENOMIC DNA]</scope>
    <source>
        <strain evidence="3">UAMH 3008</strain>
    </source>
</reference>
<organism evidence="2 3">
    <name type="scientific">[Emmonsia] crescens</name>
    <dbReference type="NCBI Taxonomy" id="73230"/>
    <lineage>
        <taxon>Eukaryota</taxon>
        <taxon>Fungi</taxon>
        <taxon>Dikarya</taxon>
        <taxon>Ascomycota</taxon>
        <taxon>Pezizomycotina</taxon>
        <taxon>Eurotiomycetes</taxon>
        <taxon>Eurotiomycetidae</taxon>
        <taxon>Onygenales</taxon>
        <taxon>Ajellomycetaceae</taxon>
        <taxon>Emergomyces</taxon>
    </lineage>
</organism>
<evidence type="ECO:0000313" key="2">
    <source>
        <dbReference type="EMBL" id="KKZ65889.1"/>
    </source>
</evidence>